<dbReference type="Proteomes" id="UP000265520">
    <property type="component" value="Unassembled WGS sequence"/>
</dbReference>
<name>A0A392PHU2_9FABA</name>
<sequence>IRFVDSALIVEEDNDDEDFVDEARSSYETFWEIYSLRSNSWSKLDVNIPNRNYYYTLKRRIGVYTNGVCHWWARTDDSDNVEECLVSFDFSNEVLITTPMPSYLDVSIRSYLDRPLRFVERQLVLLNESMALISTDLEMTTSLQFTYQFWAN</sequence>
<feature type="non-terminal residue" evidence="2">
    <location>
        <position position="1"/>
    </location>
</feature>
<evidence type="ECO:0000313" key="2">
    <source>
        <dbReference type="EMBL" id="MCI11651.1"/>
    </source>
</evidence>
<dbReference type="AlphaFoldDB" id="A0A392PHU2"/>
<dbReference type="InterPro" id="IPR017451">
    <property type="entry name" value="F-box-assoc_interact_dom"/>
</dbReference>
<evidence type="ECO:0000259" key="1">
    <source>
        <dbReference type="Pfam" id="PF07734"/>
    </source>
</evidence>
<proteinExistence type="predicted"/>
<dbReference type="Pfam" id="PF07734">
    <property type="entry name" value="FBA_1"/>
    <property type="match status" value="1"/>
</dbReference>
<evidence type="ECO:0000313" key="3">
    <source>
        <dbReference type="Proteomes" id="UP000265520"/>
    </source>
</evidence>
<comment type="caution">
    <text evidence="2">The sequence shown here is derived from an EMBL/GenBank/DDBJ whole genome shotgun (WGS) entry which is preliminary data.</text>
</comment>
<dbReference type="NCBIfam" id="TIGR01640">
    <property type="entry name" value="F_box_assoc_1"/>
    <property type="match status" value="1"/>
</dbReference>
<accession>A0A392PHU2</accession>
<feature type="domain" description="F-box associated beta-propeller type 1" evidence="1">
    <location>
        <begin position="28"/>
        <end position="150"/>
    </location>
</feature>
<keyword evidence="3" id="KW-1185">Reference proteome</keyword>
<dbReference type="EMBL" id="LXQA010081010">
    <property type="protein sequence ID" value="MCI11651.1"/>
    <property type="molecule type" value="Genomic_DNA"/>
</dbReference>
<reference evidence="2 3" key="1">
    <citation type="journal article" date="2018" name="Front. Plant Sci.">
        <title>Red Clover (Trifolium pratense) and Zigzag Clover (T. medium) - A Picture of Genomic Similarities and Differences.</title>
        <authorList>
            <person name="Dluhosova J."/>
            <person name="Istvanek J."/>
            <person name="Nedelnik J."/>
            <person name="Repkova J."/>
        </authorList>
    </citation>
    <scope>NUCLEOTIDE SEQUENCE [LARGE SCALE GENOMIC DNA]</scope>
    <source>
        <strain evidence="3">cv. 10/8</strain>
        <tissue evidence="2">Leaf</tissue>
    </source>
</reference>
<dbReference type="InterPro" id="IPR006527">
    <property type="entry name" value="F-box-assoc_dom_typ1"/>
</dbReference>
<organism evidence="2 3">
    <name type="scientific">Trifolium medium</name>
    <dbReference type="NCBI Taxonomy" id="97028"/>
    <lineage>
        <taxon>Eukaryota</taxon>
        <taxon>Viridiplantae</taxon>
        <taxon>Streptophyta</taxon>
        <taxon>Embryophyta</taxon>
        <taxon>Tracheophyta</taxon>
        <taxon>Spermatophyta</taxon>
        <taxon>Magnoliopsida</taxon>
        <taxon>eudicotyledons</taxon>
        <taxon>Gunneridae</taxon>
        <taxon>Pentapetalae</taxon>
        <taxon>rosids</taxon>
        <taxon>fabids</taxon>
        <taxon>Fabales</taxon>
        <taxon>Fabaceae</taxon>
        <taxon>Papilionoideae</taxon>
        <taxon>50 kb inversion clade</taxon>
        <taxon>NPAAA clade</taxon>
        <taxon>Hologalegina</taxon>
        <taxon>IRL clade</taxon>
        <taxon>Trifolieae</taxon>
        <taxon>Trifolium</taxon>
    </lineage>
</organism>
<protein>
    <submittedName>
        <fullName evidence="2">F-box family protein</fullName>
    </submittedName>
</protein>